<evidence type="ECO:0000313" key="2">
    <source>
        <dbReference type="EMBL" id="KAF6811508.1"/>
    </source>
</evidence>
<dbReference type="Proteomes" id="UP000652219">
    <property type="component" value="Unassembled WGS sequence"/>
</dbReference>
<reference evidence="2 3" key="1">
    <citation type="journal article" date="2020" name="Phytopathology">
        <title>Genome Sequence Resources of Colletotrichum truncatum, C. plurivorum, C. musicola, and C. sojae: Four Species Pathogenic to Soybean (Glycine max).</title>
        <authorList>
            <person name="Rogerio F."/>
            <person name="Boufleur T.R."/>
            <person name="Ciampi-Guillardi M."/>
            <person name="Sukno S.A."/>
            <person name="Thon M.R."/>
            <person name="Massola Junior N.S."/>
            <person name="Baroncelli R."/>
        </authorList>
    </citation>
    <scope>NUCLEOTIDE SEQUENCE [LARGE SCALE GENOMIC DNA]</scope>
    <source>
        <strain evidence="2 3">LFN0009</strain>
    </source>
</reference>
<feature type="compositionally biased region" description="Basic residues" evidence="1">
    <location>
        <begin position="17"/>
        <end position="27"/>
    </location>
</feature>
<protein>
    <submittedName>
        <fullName evidence="2">Uncharacterized protein</fullName>
    </submittedName>
</protein>
<keyword evidence="3" id="KW-1185">Reference proteome</keyword>
<gene>
    <name evidence="2" type="ORF">CSOJ01_05641</name>
</gene>
<feature type="region of interest" description="Disordered" evidence="1">
    <location>
        <begin position="1"/>
        <end position="45"/>
    </location>
</feature>
<dbReference type="EMBL" id="WIGN01000073">
    <property type="protein sequence ID" value="KAF6811508.1"/>
    <property type="molecule type" value="Genomic_DNA"/>
</dbReference>
<evidence type="ECO:0000256" key="1">
    <source>
        <dbReference type="SAM" id="MobiDB-lite"/>
    </source>
</evidence>
<dbReference type="AlphaFoldDB" id="A0A8H6JF35"/>
<feature type="compositionally biased region" description="Basic and acidic residues" evidence="1">
    <location>
        <begin position="28"/>
        <end position="41"/>
    </location>
</feature>
<sequence>MQNKDAQASSSVVRAATHAKQRGKWLNRGREEGGKEGDGRCSGRVGGLTSSSARLLMIRAVWSQSISSRSAVRTKRCHPDGLPCCRSISTDHLPCAWNYPFQESSAGSVEGLRRRQGGQVRSRPDLLSLQGFNVPPRLFGTEQERQVPPSSETKDLHRRPARRSRPEDLASPKCVTRASRLLRHRHVLERTLPSSDLQVVVTFRCANEEAPLGHVCLTPESQLTKIAKQITPGLVIFPASRAAKVTPHHSGASPVEFSI</sequence>
<feature type="compositionally biased region" description="Polar residues" evidence="1">
    <location>
        <begin position="1"/>
        <end position="12"/>
    </location>
</feature>
<comment type="caution">
    <text evidence="2">The sequence shown here is derived from an EMBL/GenBank/DDBJ whole genome shotgun (WGS) entry which is preliminary data.</text>
</comment>
<evidence type="ECO:0000313" key="3">
    <source>
        <dbReference type="Proteomes" id="UP000652219"/>
    </source>
</evidence>
<name>A0A8H6JF35_9PEZI</name>
<proteinExistence type="predicted"/>
<feature type="region of interest" description="Disordered" evidence="1">
    <location>
        <begin position="139"/>
        <end position="172"/>
    </location>
</feature>
<accession>A0A8H6JF35</accession>
<organism evidence="2 3">
    <name type="scientific">Colletotrichum sojae</name>
    <dbReference type="NCBI Taxonomy" id="2175907"/>
    <lineage>
        <taxon>Eukaryota</taxon>
        <taxon>Fungi</taxon>
        <taxon>Dikarya</taxon>
        <taxon>Ascomycota</taxon>
        <taxon>Pezizomycotina</taxon>
        <taxon>Sordariomycetes</taxon>
        <taxon>Hypocreomycetidae</taxon>
        <taxon>Glomerellales</taxon>
        <taxon>Glomerellaceae</taxon>
        <taxon>Colletotrichum</taxon>
        <taxon>Colletotrichum orchidearum species complex</taxon>
    </lineage>
</organism>